<dbReference type="OrthoDB" id="9760225at2"/>
<reference evidence="8" key="1">
    <citation type="submission" date="2016-10" db="EMBL/GenBank/DDBJ databases">
        <authorList>
            <person name="Varghese N."/>
            <person name="Submissions S."/>
        </authorList>
    </citation>
    <scope>NUCLEOTIDE SEQUENCE [LARGE SCALE GENOMIC DNA]</scope>
    <source>
        <strain evidence="8">DSM 23317</strain>
    </source>
</reference>
<evidence type="ECO:0000313" key="8">
    <source>
        <dbReference type="Proteomes" id="UP000199527"/>
    </source>
</evidence>
<dbReference type="Pfam" id="PF04453">
    <property type="entry name" value="LptD"/>
    <property type="match status" value="1"/>
</dbReference>
<dbReference type="GO" id="GO:0043165">
    <property type="term" value="P:Gram-negative-bacterium-type cell outer membrane assembly"/>
    <property type="evidence" value="ECO:0007669"/>
    <property type="project" value="UniProtKB-UniRule"/>
</dbReference>
<dbReference type="NCBIfam" id="NF002997">
    <property type="entry name" value="PRK03761.1"/>
    <property type="match status" value="1"/>
</dbReference>
<dbReference type="PANTHER" id="PTHR30189:SF1">
    <property type="entry name" value="LPS-ASSEMBLY PROTEIN LPTD"/>
    <property type="match status" value="1"/>
</dbReference>
<keyword evidence="8" id="KW-1185">Reference proteome</keyword>
<dbReference type="InterPro" id="IPR005653">
    <property type="entry name" value="OstA-like_N"/>
</dbReference>
<evidence type="ECO:0000256" key="2">
    <source>
        <dbReference type="ARBA" id="ARBA00023136"/>
    </source>
</evidence>
<dbReference type="EMBL" id="FNEM01000010">
    <property type="protein sequence ID" value="SDJ59348.1"/>
    <property type="molecule type" value="Genomic_DNA"/>
</dbReference>
<dbReference type="Gene3D" id="2.60.450.10">
    <property type="entry name" value="Lipopolysaccharide (LPS) transport protein A like domain"/>
    <property type="match status" value="1"/>
</dbReference>
<dbReference type="InterPro" id="IPR007543">
    <property type="entry name" value="LptD_C"/>
</dbReference>
<dbReference type="InterPro" id="IPR050218">
    <property type="entry name" value="LptD"/>
</dbReference>
<keyword evidence="3 4" id="KW-0998">Cell outer membrane</keyword>
<feature type="signal peptide" evidence="4">
    <location>
        <begin position="1"/>
        <end position="18"/>
    </location>
</feature>
<sequence precursor="true">MRYQLAVACCCLPFAAWSQEGQVLVPDTQCTITLPVPMMVDPNATTDEQASSAPVTVRADSSQAIAGVSAKFQGDVKLRQGNRAINADNAEVLQLEQRVLANGDLVYQDPQVTITAEDLTADTDKYNATLSQAKYWLHGQQVHGDAKKLQITDDNNIVLQGGSFTTCPAEVPDWELKADKIIIDSNEEWGEIYSAQVRLFDTPVFYVPYMTVPVSDKRKTGFLFPSFSTSTKNGVDVKAPFYWNIAPNFDMTITPQVMSSRGVWLATEGRYLTEQHAGMVNLEYIGNDRLSSLTGSPDRYAYSWEHSSRLDNGWRLHADYATISDDNYFNDFDSAISASTDNQLSRVGEASYFQENWNLGIKVQDIKVLGDDQDPFQVMPQLSYQYRMPAFYQGLDFNFDTELTNFTHQDNSQLSAIRWHMEPTLTLPYQTPAGSLTTEMKLMQTFYQQDVPSNNSEPLYDDLDQFVSRTLPQFRVHGQANFERQLTFSGSPYRQTLEPQAQYLFIPHQDQSDIGVYDTAQLQDDYNGLFRDRRFSGLDRIADANQLTLGVATRFFDDNNQEKMRFALGQIFYLSDSEVSLPNESNQIQQSSSALAMELDMQAAEHWFLAGSLQLDTNAGTTNKSEVTLDYRPGNNKLVQFSHRYVPELAIDEETGEFIDINQFGFRTTWPIAKDTYFVGNYYYDGNLNRTVESYAGVQWESCCWAVRLTYDRHLNTNYSDSGFTTISQRDDYDTSWSLTFELKGLGSSGPLGVSDMLDEGLFNYRRPYYLKN</sequence>
<keyword evidence="1 4" id="KW-0732">Signal</keyword>
<dbReference type="PANTHER" id="PTHR30189">
    <property type="entry name" value="LPS-ASSEMBLY PROTEIN"/>
    <property type="match status" value="1"/>
</dbReference>
<feature type="chain" id="PRO_5011802708" description="LPS-assembly protein LptD" evidence="4">
    <location>
        <begin position="19"/>
        <end position="773"/>
    </location>
</feature>
<evidence type="ECO:0000259" key="5">
    <source>
        <dbReference type="Pfam" id="PF03968"/>
    </source>
</evidence>
<dbReference type="GO" id="GO:1990351">
    <property type="term" value="C:transporter complex"/>
    <property type="evidence" value="ECO:0007669"/>
    <property type="project" value="TreeGrafter"/>
</dbReference>
<dbReference type="GO" id="GO:0015920">
    <property type="term" value="P:lipopolysaccharide transport"/>
    <property type="evidence" value="ECO:0007669"/>
    <property type="project" value="InterPro"/>
</dbReference>
<organism evidence="7 8">
    <name type="scientific">Ferrimonas sediminum</name>
    <dbReference type="NCBI Taxonomy" id="718193"/>
    <lineage>
        <taxon>Bacteria</taxon>
        <taxon>Pseudomonadati</taxon>
        <taxon>Pseudomonadota</taxon>
        <taxon>Gammaproteobacteria</taxon>
        <taxon>Alteromonadales</taxon>
        <taxon>Ferrimonadaceae</taxon>
        <taxon>Ferrimonas</taxon>
    </lineage>
</organism>
<dbReference type="Proteomes" id="UP000199527">
    <property type="component" value="Unassembled WGS sequence"/>
</dbReference>
<gene>
    <name evidence="4" type="primary">lptD</name>
    <name evidence="7" type="ORF">SAMN04488540_11052</name>
</gene>
<dbReference type="HAMAP" id="MF_01411">
    <property type="entry name" value="LPS_assembly_LptD"/>
    <property type="match status" value="1"/>
</dbReference>
<proteinExistence type="inferred from homology"/>
<evidence type="ECO:0000256" key="4">
    <source>
        <dbReference type="HAMAP-Rule" id="MF_01411"/>
    </source>
</evidence>
<comment type="similarity">
    <text evidence="4">Belongs to the LptD family.</text>
</comment>
<protein>
    <recommendedName>
        <fullName evidence="4">LPS-assembly protein LptD</fullName>
    </recommendedName>
</protein>
<evidence type="ECO:0000256" key="3">
    <source>
        <dbReference type="ARBA" id="ARBA00023237"/>
    </source>
</evidence>
<dbReference type="Pfam" id="PF03968">
    <property type="entry name" value="LptD_N"/>
    <property type="match status" value="1"/>
</dbReference>
<name>A0A1G8UZV1_9GAMM</name>
<keyword evidence="2 4" id="KW-0472">Membrane</keyword>
<comment type="caution">
    <text evidence="4">Lacks conserved residue(s) required for the propagation of feature annotation.</text>
</comment>
<dbReference type="GO" id="GO:0009279">
    <property type="term" value="C:cell outer membrane"/>
    <property type="evidence" value="ECO:0007669"/>
    <property type="project" value="UniProtKB-SubCell"/>
</dbReference>
<feature type="domain" description="Organic solvent tolerance-like N-terminal" evidence="5">
    <location>
        <begin position="57"/>
        <end position="188"/>
    </location>
</feature>
<comment type="function">
    <text evidence="4">Together with LptE, is involved in the assembly of lipopolysaccharide (LPS) at the surface of the outer membrane.</text>
</comment>
<evidence type="ECO:0000259" key="6">
    <source>
        <dbReference type="Pfam" id="PF04453"/>
    </source>
</evidence>
<evidence type="ECO:0000313" key="7">
    <source>
        <dbReference type="EMBL" id="SDJ59348.1"/>
    </source>
</evidence>
<comment type="subunit">
    <text evidence="4">Component of the lipopolysaccharide transport and assembly complex. Interacts with LptE and LptA.</text>
</comment>
<comment type="subcellular location">
    <subcellularLocation>
        <location evidence="4">Cell outer membrane</location>
    </subcellularLocation>
</comment>
<dbReference type="InterPro" id="IPR020889">
    <property type="entry name" value="LipoPS_assembly_LptD"/>
</dbReference>
<feature type="domain" description="LptD C-terminal" evidence="6">
    <location>
        <begin position="298"/>
        <end position="674"/>
    </location>
</feature>
<evidence type="ECO:0000256" key="1">
    <source>
        <dbReference type="ARBA" id="ARBA00022729"/>
    </source>
</evidence>
<accession>A0A1G8UZV1</accession>
<dbReference type="AlphaFoldDB" id="A0A1G8UZV1"/>